<keyword evidence="8" id="KW-1185">Reference proteome</keyword>
<dbReference type="Proteomes" id="UP001327219">
    <property type="component" value="Chromosome"/>
</dbReference>
<comment type="subcellular location">
    <subcellularLocation>
        <location evidence="5">Cytoplasm</location>
    </subcellularLocation>
</comment>
<accession>A0ABZ0ULN4</accession>
<keyword evidence="2 5" id="KW-0690">Ribosome biogenesis</keyword>
<feature type="domain" description="YqgF/RNase H-like" evidence="6">
    <location>
        <begin position="19"/>
        <end position="117"/>
    </location>
</feature>
<evidence type="ECO:0000256" key="4">
    <source>
        <dbReference type="ARBA" id="ARBA00022801"/>
    </source>
</evidence>
<dbReference type="EC" id="3.1.-.-" evidence="5"/>
<name>A0ABZ0ULN4_9RICK</name>
<dbReference type="InterPro" id="IPR012337">
    <property type="entry name" value="RNaseH-like_sf"/>
</dbReference>
<comment type="function">
    <text evidence="5">Could be a nuclease involved in processing of the 5'-end of pre-16S rRNA.</text>
</comment>
<keyword evidence="3 5" id="KW-0540">Nuclease</keyword>
<dbReference type="EMBL" id="CP110820">
    <property type="protein sequence ID" value="WPX96607.1"/>
    <property type="molecule type" value="Genomic_DNA"/>
</dbReference>
<sequence>MICESKADFLKTLKELKIFKVLGIDFGARKSGLAIYNSEIRLAIPTEVFEDIEKNLEVLLTLIKEMDINGIIIGLPLKFDGSIAANAKHIVKFAETLATKAHIPTILSDERCTTALANTLLKESNIKRKKRNQIDDIVAACILLENFFQNT</sequence>
<dbReference type="HAMAP" id="MF_00651">
    <property type="entry name" value="Nuclease_YqgF"/>
    <property type="match status" value="1"/>
</dbReference>
<organism evidence="7 8">
    <name type="scientific">Candidatus Bandiella euplotis</name>
    <dbReference type="NCBI Taxonomy" id="1664265"/>
    <lineage>
        <taxon>Bacteria</taxon>
        <taxon>Pseudomonadati</taxon>
        <taxon>Pseudomonadota</taxon>
        <taxon>Alphaproteobacteria</taxon>
        <taxon>Rickettsiales</taxon>
        <taxon>Candidatus Midichloriaceae</taxon>
        <taxon>Candidatus Bandiella</taxon>
    </lineage>
</organism>
<reference evidence="7 8" key="1">
    <citation type="submission" date="2022-11" db="EMBL/GenBank/DDBJ databases">
        <title>Host association and intracellularity evolved multiple times independently in the Rickettsiales.</title>
        <authorList>
            <person name="Castelli M."/>
            <person name="Nardi T."/>
            <person name="Gammuto L."/>
            <person name="Bellinzona G."/>
            <person name="Sabaneyeva E."/>
            <person name="Potekhin A."/>
            <person name="Serra V."/>
            <person name="Petroni G."/>
            <person name="Sassera D."/>
        </authorList>
    </citation>
    <scope>NUCLEOTIDE SEQUENCE [LARGE SCALE GENOMIC DNA]</scope>
    <source>
        <strain evidence="7 8">NDG2</strain>
    </source>
</reference>
<dbReference type="InterPro" id="IPR006641">
    <property type="entry name" value="YqgF/RNaseH-like_dom"/>
</dbReference>
<dbReference type="InterPro" id="IPR037027">
    <property type="entry name" value="YqgF/RNaseH-like_dom_sf"/>
</dbReference>
<protein>
    <recommendedName>
        <fullName evidence="5">Putative pre-16S rRNA nuclease</fullName>
        <ecNumber evidence="5">3.1.-.-</ecNumber>
    </recommendedName>
</protein>
<dbReference type="NCBIfam" id="TIGR00250">
    <property type="entry name" value="RNAse_H_YqgF"/>
    <property type="match status" value="1"/>
</dbReference>
<dbReference type="RefSeq" id="WP_323733343.1">
    <property type="nucleotide sequence ID" value="NZ_CP110820.1"/>
</dbReference>
<dbReference type="Pfam" id="PF03652">
    <property type="entry name" value="RuvX"/>
    <property type="match status" value="1"/>
</dbReference>
<dbReference type="PANTHER" id="PTHR33317">
    <property type="entry name" value="POLYNUCLEOTIDYL TRANSFERASE, RIBONUCLEASE H-LIKE SUPERFAMILY PROTEIN"/>
    <property type="match status" value="1"/>
</dbReference>
<evidence type="ECO:0000256" key="2">
    <source>
        <dbReference type="ARBA" id="ARBA00022517"/>
    </source>
</evidence>
<dbReference type="InterPro" id="IPR005227">
    <property type="entry name" value="YqgF"/>
</dbReference>
<gene>
    <name evidence="7" type="ORF">Bandiella_00724</name>
</gene>
<evidence type="ECO:0000313" key="8">
    <source>
        <dbReference type="Proteomes" id="UP001327219"/>
    </source>
</evidence>
<proteinExistence type="inferred from homology"/>
<dbReference type="PANTHER" id="PTHR33317:SF4">
    <property type="entry name" value="POLYNUCLEOTIDYL TRANSFERASE, RIBONUCLEASE H-LIKE SUPERFAMILY PROTEIN"/>
    <property type="match status" value="1"/>
</dbReference>
<evidence type="ECO:0000259" key="6">
    <source>
        <dbReference type="SMART" id="SM00732"/>
    </source>
</evidence>
<evidence type="ECO:0000256" key="1">
    <source>
        <dbReference type="ARBA" id="ARBA00022490"/>
    </source>
</evidence>
<dbReference type="SMART" id="SM00732">
    <property type="entry name" value="YqgFc"/>
    <property type="match status" value="1"/>
</dbReference>
<comment type="similarity">
    <text evidence="5">Belongs to the YqgF HJR family.</text>
</comment>
<dbReference type="SUPFAM" id="SSF53098">
    <property type="entry name" value="Ribonuclease H-like"/>
    <property type="match status" value="1"/>
</dbReference>
<evidence type="ECO:0000256" key="3">
    <source>
        <dbReference type="ARBA" id="ARBA00022722"/>
    </source>
</evidence>
<dbReference type="CDD" id="cd16964">
    <property type="entry name" value="YqgF"/>
    <property type="match status" value="1"/>
</dbReference>
<keyword evidence="1 5" id="KW-0963">Cytoplasm</keyword>
<evidence type="ECO:0000256" key="5">
    <source>
        <dbReference type="HAMAP-Rule" id="MF_00651"/>
    </source>
</evidence>
<dbReference type="Gene3D" id="3.30.420.140">
    <property type="entry name" value="YqgF/RNase H-like domain"/>
    <property type="match status" value="1"/>
</dbReference>
<keyword evidence="4 5" id="KW-0378">Hydrolase</keyword>
<evidence type="ECO:0000313" key="7">
    <source>
        <dbReference type="EMBL" id="WPX96607.1"/>
    </source>
</evidence>